<keyword evidence="2" id="KW-1185">Reference proteome</keyword>
<evidence type="ECO:0000313" key="1">
    <source>
        <dbReference type="EMBL" id="NAS22289.1"/>
    </source>
</evidence>
<protein>
    <submittedName>
        <fullName evidence="1">Uncharacterized protein</fullName>
    </submittedName>
</protein>
<organism evidence="1 2">
    <name type="scientific">Herbidospora solisilvae</name>
    <dbReference type="NCBI Taxonomy" id="2696284"/>
    <lineage>
        <taxon>Bacteria</taxon>
        <taxon>Bacillati</taxon>
        <taxon>Actinomycetota</taxon>
        <taxon>Actinomycetes</taxon>
        <taxon>Streptosporangiales</taxon>
        <taxon>Streptosporangiaceae</taxon>
        <taxon>Herbidospora</taxon>
    </lineage>
</organism>
<dbReference type="InterPro" id="IPR045592">
    <property type="entry name" value="DUF6461"/>
</dbReference>
<comment type="caution">
    <text evidence="1">The sequence shown here is derived from an EMBL/GenBank/DDBJ whole genome shotgun (WGS) entry which is preliminary data.</text>
</comment>
<dbReference type="AlphaFoldDB" id="A0A7C9N0K2"/>
<accession>A0A7C9N0K2</accession>
<dbReference type="RefSeq" id="WP_161479683.1">
    <property type="nucleotide sequence ID" value="NZ_WXEW01000003.1"/>
</dbReference>
<name>A0A7C9N0K2_9ACTN</name>
<dbReference type="Pfam" id="PF20062">
    <property type="entry name" value="DUF6461"/>
    <property type="match status" value="1"/>
</dbReference>
<evidence type="ECO:0000313" key="2">
    <source>
        <dbReference type="Proteomes" id="UP000479526"/>
    </source>
</evidence>
<proteinExistence type="predicted"/>
<sequence length="174" mass="18953">MNRPIYTVTWVRGWDVHDTLKRLGVADVAALTWEDLYLRDSQTNGHSDLVVVAAAGDWVVALQVGGWWFAFDGDLNEVTRDGGEAVSVMRHDRSHGHFAHSVDGRSRIHFLVREPGTRWGSAPDALGDLIYADDHPDPDAAALALAAGVTGVPFTTGLFAEPLTGGRLTRGRLR</sequence>
<dbReference type="Proteomes" id="UP000479526">
    <property type="component" value="Unassembled WGS sequence"/>
</dbReference>
<dbReference type="EMBL" id="WXEW01000003">
    <property type="protein sequence ID" value="NAS22289.1"/>
    <property type="molecule type" value="Genomic_DNA"/>
</dbReference>
<reference evidence="1 2" key="1">
    <citation type="submission" date="2020-01" db="EMBL/GenBank/DDBJ databases">
        <title>Herbidospora sp. NEAU-GS84 nov., a novel actinomycete isolated from soil.</title>
        <authorList>
            <person name="Han L."/>
        </authorList>
    </citation>
    <scope>NUCLEOTIDE SEQUENCE [LARGE SCALE GENOMIC DNA]</scope>
    <source>
        <strain evidence="1 2">NEAU-GS84</strain>
    </source>
</reference>
<gene>
    <name evidence="1" type="ORF">GT755_11410</name>
</gene>